<reference evidence="1 2" key="1">
    <citation type="submission" date="2016-02" db="EMBL/GenBank/DDBJ databases">
        <authorList>
            <consortium name="Pathogen Informatics"/>
        </authorList>
    </citation>
    <scope>NUCLEOTIDE SEQUENCE [LARGE SCALE GENOMIC DNA]</scope>
    <source>
        <strain evidence="1 2">LSS30</strain>
    </source>
</reference>
<sequence>MKQYILDALSESHHVVLYFGNDDKRTFTKLLNSYPNNADLIELCQDNYGAYLVNLNHVRYVKVQKAIR</sequence>
<dbReference type="Proteomes" id="UP000074664">
    <property type="component" value="Unassembled WGS sequence"/>
</dbReference>
<proteinExistence type="predicted"/>
<name>A0A116L6M0_STRSU</name>
<gene>
    <name evidence="1" type="ORF">ERS132392_01710</name>
</gene>
<evidence type="ECO:0000313" key="1">
    <source>
        <dbReference type="EMBL" id="CYU74847.1"/>
    </source>
</evidence>
<dbReference type="AlphaFoldDB" id="A0A116L6M0"/>
<comment type="caution">
    <text evidence="1">The sequence shown here is derived from an EMBL/GenBank/DDBJ whole genome shotgun (WGS) entry which is preliminary data.</text>
</comment>
<accession>A0A116L6M0</accession>
<protein>
    <submittedName>
        <fullName evidence="1">Uncharacterized protein</fullName>
    </submittedName>
</protein>
<dbReference type="EMBL" id="FIGH01000008">
    <property type="protein sequence ID" value="CYU74847.1"/>
    <property type="molecule type" value="Genomic_DNA"/>
</dbReference>
<organism evidence="1 2">
    <name type="scientific">Streptococcus suis</name>
    <dbReference type="NCBI Taxonomy" id="1307"/>
    <lineage>
        <taxon>Bacteria</taxon>
        <taxon>Bacillati</taxon>
        <taxon>Bacillota</taxon>
        <taxon>Bacilli</taxon>
        <taxon>Lactobacillales</taxon>
        <taxon>Streptococcaceae</taxon>
        <taxon>Streptococcus</taxon>
    </lineage>
</organism>
<evidence type="ECO:0000313" key="2">
    <source>
        <dbReference type="Proteomes" id="UP000074664"/>
    </source>
</evidence>